<dbReference type="Gene3D" id="1.10.4080.10">
    <property type="entry name" value="ADP-ribosylation/Crystallin J1"/>
    <property type="match status" value="1"/>
</dbReference>
<evidence type="ECO:0000313" key="2">
    <source>
        <dbReference type="EMBL" id="SFV68162.1"/>
    </source>
</evidence>
<dbReference type="Pfam" id="PF03747">
    <property type="entry name" value="ADP_ribosyl_GH"/>
    <property type="match status" value="1"/>
</dbReference>
<dbReference type="AlphaFoldDB" id="A0A1W1CR33"/>
<sequence>MNYKNSLSLQQKIYGSIMGTALGDSIGLPFEALSRKKIAKKKPSFEEQSLFLGRGMFSDDTEQTISVAQSLIEGHGDSSYFKKVMRRRLQLWFLALPAGIGFATMRAIIKSFFVEKSGVFSAGNAPAMRSALLGLLYGDDNEKLKEFIKVNTEITHTDPKAYYGALSVAKASYLASLSREDEFFDEMFELIDDKEFREILKSVRDGLELSSLKFAESLGLGNGVGGYIYHTLPIVLHSWLRNRDNLKQSIIDVVLCGGDTDTTGAIVGSIVGAKSKSFPKKWVDGIFDFPRDIDFIDRVSSKLALAFERGESIKPPTLSPFLIVGRNILFLLIVIVVSFTRQF</sequence>
<protein>
    <submittedName>
        <fullName evidence="2">Dinitrogenase reductase activating glycohydrolase (DraG)</fullName>
    </submittedName>
</protein>
<feature type="transmembrane region" description="Helical" evidence="1">
    <location>
        <begin position="91"/>
        <end position="109"/>
    </location>
</feature>
<proteinExistence type="predicted"/>
<gene>
    <name evidence="2" type="ORF">MNB_SV-13-1639</name>
</gene>
<organism evidence="2">
    <name type="scientific">hydrothermal vent metagenome</name>
    <dbReference type="NCBI Taxonomy" id="652676"/>
    <lineage>
        <taxon>unclassified sequences</taxon>
        <taxon>metagenomes</taxon>
        <taxon>ecological metagenomes</taxon>
    </lineage>
</organism>
<dbReference type="EMBL" id="FPHM01000120">
    <property type="protein sequence ID" value="SFV68162.1"/>
    <property type="molecule type" value="Genomic_DNA"/>
</dbReference>
<dbReference type="InterPro" id="IPR005502">
    <property type="entry name" value="Ribosyl_crysJ1"/>
</dbReference>
<dbReference type="GO" id="GO:0016787">
    <property type="term" value="F:hydrolase activity"/>
    <property type="evidence" value="ECO:0007669"/>
    <property type="project" value="UniProtKB-KW"/>
</dbReference>
<keyword evidence="2" id="KW-0378">Hydrolase</keyword>
<dbReference type="InterPro" id="IPR050792">
    <property type="entry name" value="ADP-ribosylglycohydrolase"/>
</dbReference>
<dbReference type="SUPFAM" id="SSF101478">
    <property type="entry name" value="ADP-ribosylglycohydrolase"/>
    <property type="match status" value="1"/>
</dbReference>
<keyword evidence="1" id="KW-0472">Membrane</keyword>
<dbReference type="PANTHER" id="PTHR16222">
    <property type="entry name" value="ADP-RIBOSYLGLYCOHYDROLASE"/>
    <property type="match status" value="1"/>
</dbReference>
<accession>A0A1W1CR33</accession>
<reference evidence="2" key="1">
    <citation type="submission" date="2016-10" db="EMBL/GenBank/DDBJ databases">
        <authorList>
            <person name="de Groot N.N."/>
        </authorList>
    </citation>
    <scope>NUCLEOTIDE SEQUENCE</scope>
</reference>
<dbReference type="InterPro" id="IPR036705">
    <property type="entry name" value="Ribosyl_crysJ1_sf"/>
</dbReference>
<dbReference type="PANTHER" id="PTHR16222:SF12">
    <property type="entry name" value="ADP-RIBOSYLGLYCOHYDROLASE-RELATED"/>
    <property type="match status" value="1"/>
</dbReference>
<keyword evidence="1" id="KW-1133">Transmembrane helix</keyword>
<evidence type="ECO:0000256" key="1">
    <source>
        <dbReference type="SAM" id="Phobius"/>
    </source>
</evidence>
<feature type="transmembrane region" description="Helical" evidence="1">
    <location>
        <begin position="318"/>
        <end position="339"/>
    </location>
</feature>
<keyword evidence="1" id="KW-0812">Transmembrane</keyword>
<name>A0A1W1CR33_9ZZZZ</name>